<proteinExistence type="predicted"/>
<evidence type="ECO:0000313" key="2">
    <source>
        <dbReference type="Proteomes" id="UP001370758"/>
    </source>
</evidence>
<protein>
    <submittedName>
        <fullName evidence="1">Uncharacterized protein</fullName>
    </submittedName>
</protein>
<reference evidence="1 2" key="1">
    <citation type="submission" date="2023-08" db="EMBL/GenBank/DDBJ databases">
        <authorList>
            <person name="Palmer J.M."/>
        </authorList>
    </citation>
    <scope>NUCLEOTIDE SEQUENCE [LARGE SCALE GENOMIC DNA]</scope>
    <source>
        <strain evidence="1 2">TWF481</strain>
    </source>
</reference>
<dbReference type="EMBL" id="JAVHJL010000004">
    <property type="protein sequence ID" value="KAK6505357.1"/>
    <property type="molecule type" value="Genomic_DNA"/>
</dbReference>
<dbReference type="AlphaFoldDB" id="A0AAV9WB16"/>
<dbReference type="Proteomes" id="UP001370758">
    <property type="component" value="Unassembled WGS sequence"/>
</dbReference>
<accession>A0AAV9WB16</accession>
<name>A0AAV9WB16_9PEZI</name>
<organism evidence="1 2">
    <name type="scientific">Arthrobotrys musiformis</name>
    <dbReference type="NCBI Taxonomy" id="47236"/>
    <lineage>
        <taxon>Eukaryota</taxon>
        <taxon>Fungi</taxon>
        <taxon>Dikarya</taxon>
        <taxon>Ascomycota</taxon>
        <taxon>Pezizomycotina</taxon>
        <taxon>Orbiliomycetes</taxon>
        <taxon>Orbiliales</taxon>
        <taxon>Orbiliaceae</taxon>
        <taxon>Arthrobotrys</taxon>
    </lineage>
</organism>
<gene>
    <name evidence="1" type="ORF">TWF481_007262</name>
</gene>
<sequence>MFPSGLRRMPPWSSVIPDLSSSALLGCKESHHLVNASLHLPSDDVCFIFLTSEDVATEDLEAQVIARIRLCENLAKSRGVVYLRTQEDGHTFYTLSNTSASPSLSISSPELHPAGYWSVREAKNYHIYSLQQNSHDSATSQPFILPLSKVQDLVPVLESFIRDFRAQKTAQIERMAKLHDARRLRVLNLLGEAVTHTKIDEHAVYAISNSFSSMLAYSEACIDPRGQERLSAVLAMGDSKGNRRRMVDSIVGFWQQNEAS</sequence>
<evidence type="ECO:0000313" key="1">
    <source>
        <dbReference type="EMBL" id="KAK6505357.1"/>
    </source>
</evidence>
<comment type="caution">
    <text evidence="1">The sequence shown here is derived from an EMBL/GenBank/DDBJ whole genome shotgun (WGS) entry which is preliminary data.</text>
</comment>
<keyword evidence="2" id="KW-1185">Reference proteome</keyword>